<feature type="signal peptide" evidence="3">
    <location>
        <begin position="1"/>
        <end position="22"/>
    </location>
</feature>
<keyword evidence="2" id="KW-0472">Membrane</keyword>
<evidence type="ECO:0000256" key="1">
    <source>
        <dbReference type="SAM" id="MobiDB-lite"/>
    </source>
</evidence>
<accession>A0ABN9R5T3</accession>
<evidence type="ECO:0000256" key="3">
    <source>
        <dbReference type="SAM" id="SignalP"/>
    </source>
</evidence>
<sequence length="163" mass="16833">MWPGWAIFAGSAVGSFFGGLRAGGNPREGACNCDCHISYEGLLEPSEKVLALLGQQLERRGPGHMAPKATLKFPAWKPAPALACPVRACEACEACAPCAGLPWWWLVVVAVGAFTAGAALGVPLSRGRRRIRAAPQALFDVAEEPDGRVGGRGADAGASAALP</sequence>
<gene>
    <name evidence="4" type="ORF">PCOR1329_LOCUS17294</name>
</gene>
<evidence type="ECO:0000313" key="4">
    <source>
        <dbReference type="EMBL" id="CAK0813304.1"/>
    </source>
</evidence>
<keyword evidence="2" id="KW-0812">Transmembrane</keyword>
<dbReference type="EMBL" id="CAUYUJ010005347">
    <property type="protein sequence ID" value="CAK0813304.1"/>
    <property type="molecule type" value="Genomic_DNA"/>
</dbReference>
<feature type="chain" id="PRO_5045273140" evidence="3">
    <location>
        <begin position="23"/>
        <end position="163"/>
    </location>
</feature>
<feature type="transmembrane region" description="Helical" evidence="2">
    <location>
        <begin position="103"/>
        <end position="122"/>
    </location>
</feature>
<evidence type="ECO:0000313" key="5">
    <source>
        <dbReference type="Proteomes" id="UP001189429"/>
    </source>
</evidence>
<keyword evidence="2" id="KW-1133">Transmembrane helix</keyword>
<feature type="region of interest" description="Disordered" evidence="1">
    <location>
        <begin position="144"/>
        <end position="163"/>
    </location>
</feature>
<evidence type="ECO:0000256" key="2">
    <source>
        <dbReference type="SAM" id="Phobius"/>
    </source>
</evidence>
<dbReference type="Proteomes" id="UP001189429">
    <property type="component" value="Unassembled WGS sequence"/>
</dbReference>
<keyword evidence="5" id="KW-1185">Reference proteome</keyword>
<feature type="non-terminal residue" evidence="4">
    <location>
        <position position="163"/>
    </location>
</feature>
<keyword evidence="3" id="KW-0732">Signal</keyword>
<comment type="caution">
    <text evidence="4">The sequence shown here is derived from an EMBL/GenBank/DDBJ whole genome shotgun (WGS) entry which is preliminary data.</text>
</comment>
<protein>
    <submittedName>
        <fullName evidence="4">Uncharacterized protein</fullName>
    </submittedName>
</protein>
<organism evidence="4 5">
    <name type="scientific">Prorocentrum cordatum</name>
    <dbReference type="NCBI Taxonomy" id="2364126"/>
    <lineage>
        <taxon>Eukaryota</taxon>
        <taxon>Sar</taxon>
        <taxon>Alveolata</taxon>
        <taxon>Dinophyceae</taxon>
        <taxon>Prorocentrales</taxon>
        <taxon>Prorocentraceae</taxon>
        <taxon>Prorocentrum</taxon>
    </lineage>
</organism>
<proteinExistence type="predicted"/>
<reference evidence="4" key="1">
    <citation type="submission" date="2023-10" db="EMBL/GenBank/DDBJ databases">
        <authorList>
            <person name="Chen Y."/>
            <person name="Shah S."/>
            <person name="Dougan E. K."/>
            <person name="Thang M."/>
            <person name="Chan C."/>
        </authorList>
    </citation>
    <scope>NUCLEOTIDE SEQUENCE [LARGE SCALE GENOMIC DNA]</scope>
</reference>
<name>A0ABN9R5T3_9DINO</name>